<protein>
    <recommendedName>
        <fullName evidence="3">PEP-CTERM protein-sorting domain-containing protein</fullName>
    </recommendedName>
</protein>
<keyword evidence="2" id="KW-1185">Reference proteome</keyword>
<reference evidence="1 2" key="1">
    <citation type="journal article" date="2020" name="ISME J.">
        <title>Comparative genomics reveals insights into cyanobacterial evolution and habitat adaptation.</title>
        <authorList>
            <person name="Chen M.Y."/>
            <person name="Teng W.K."/>
            <person name="Zhao L."/>
            <person name="Hu C.X."/>
            <person name="Zhou Y.K."/>
            <person name="Han B.P."/>
            <person name="Song L.R."/>
            <person name="Shu W.S."/>
        </authorList>
    </citation>
    <scope>NUCLEOTIDE SEQUENCE [LARGE SCALE GENOMIC DNA]</scope>
    <source>
        <strain evidence="1 2">FACHB-288</strain>
    </source>
</reference>
<gene>
    <name evidence="1" type="ORF">H6G24_14730</name>
</gene>
<proteinExistence type="predicted"/>
<dbReference type="EMBL" id="JACJQH010000020">
    <property type="protein sequence ID" value="MBD2196742.1"/>
    <property type="molecule type" value="Genomic_DNA"/>
</dbReference>
<accession>A0ABR8A9W7</accession>
<evidence type="ECO:0000313" key="1">
    <source>
        <dbReference type="EMBL" id="MBD2196742.1"/>
    </source>
</evidence>
<dbReference type="RefSeq" id="WP_190539819.1">
    <property type="nucleotide sequence ID" value="NZ_CAWPNO010000052.1"/>
</dbReference>
<sequence length="225" mass="24271">MPLLPRSHSLWLLPIAVTLSSFTFNTTKAIAKTTYPFSANYDIFSTSIPITQNVSAASLSGESTDAPYKLNTINGLTYVEVDFATGFFRFNTDPTIFGLQDLPVGSIVFGSGINKLFGTDIAVGQIDFTTNTAKASGTFTITGGEGIFAGATGTLSFVEFDTLSFDPAIPTKARASVNGFIQTVPEPKTNKAIIAMGAIGVGVLLRHRRCYRERKILRDMTETMR</sequence>
<name>A0ABR8A9W7_9CYAN</name>
<dbReference type="Proteomes" id="UP000658514">
    <property type="component" value="Unassembled WGS sequence"/>
</dbReference>
<comment type="caution">
    <text evidence="1">The sequence shown here is derived from an EMBL/GenBank/DDBJ whole genome shotgun (WGS) entry which is preliminary data.</text>
</comment>
<evidence type="ECO:0008006" key="3">
    <source>
        <dbReference type="Google" id="ProtNLM"/>
    </source>
</evidence>
<organism evidence="1 2">
    <name type="scientific">Calothrix parietina FACHB-288</name>
    <dbReference type="NCBI Taxonomy" id="2692896"/>
    <lineage>
        <taxon>Bacteria</taxon>
        <taxon>Bacillati</taxon>
        <taxon>Cyanobacteriota</taxon>
        <taxon>Cyanophyceae</taxon>
        <taxon>Nostocales</taxon>
        <taxon>Calotrichaceae</taxon>
        <taxon>Calothrix</taxon>
    </lineage>
</organism>
<evidence type="ECO:0000313" key="2">
    <source>
        <dbReference type="Proteomes" id="UP000658514"/>
    </source>
</evidence>